<dbReference type="RefSeq" id="WP_152809260.1">
    <property type="nucleotide sequence ID" value="NZ_WHUF01000010.1"/>
</dbReference>
<feature type="domain" description="Peptidase C-terminal archaeal/bacterial" evidence="2">
    <location>
        <begin position="482"/>
        <end position="554"/>
    </location>
</feature>
<dbReference type="InterPro" id="IPR025282">
    <property type="entry name" value="DUF4214"/>
</dbReference>
<sequence>MPYTDDYSSNSSTTGTVAVGGTTQGSFESQWDSDWFKVHLEAGTSYVFAMTSMFGIGNDYVLKNANLNLYYGNVSVVAAMGGNDAGPAIAYTPAVGGDYFIAAEGYAVTTLPNGKLDYKISAAVQQPDALSADIHTTGVLAAGATVTGRFDVAGDVDWYKFHAEAGQHYTFSYPNGLLLPTFFSVYDAQGKELADPYAPLELTTAGDYFVAVGGNVVGDYNLRAVNRVDDYSGNDSTPGVLVAGSQITGRLDYGFDADRFHMQVQAGQIYTINLTGDQRDKDILQFQILDEQGKQVAEATPRSDGSNLLPTTFTAATSGTYSIVVSVFEYRHAGHDPYTLKASNPIPDDYGGNAASASPMSVGATIEGAINFERDVDVVKLALQGGTTYVLTLTPDTPMSSQSLTVTDKDGKAIATSNYLYPDTNFTPAASGDYYVAITGVNGSHYKLTATAPADDFGASAGAAGTLAVGGSATGTLERSADRDWFAIDMTAGATYELSLKNGTGARLLSGNFSTVMNLVDGQGHVLAGVSSNTESQGPQLSYRAAATGTYYVEMVAGQQTGNYVLNAALGAGDDAGNDPASATRINFGATNGRLEVSSDKDVYKVAVQAGQYYGFQIASANGASSPGLPDLLITDSQPYSGGTSIYLSYDPSANYQLYYARVSGDAYLAVSERPEAGPTSYQLLATSLGKDDYRADKVQDASSLTIGAPMKGTLNYAGDVDTVKVTLQQGMSYAFDLHNNSLNAKYGYGATLYNSNGTQVAHTGGPFGSAFGYKAASSGDYYLSVAANVTDTHATGDYTLTTALMDPAPQLAAPVAGASSPLGLSDNILIDFNQKIVVSANNKITLTDADGKNVPLDWTTTGDAPLTHLGLHGWHHLAPGATYTLDISSGAIVDMAGNSFAGLHYTFSTVAAADTGSNGNDILLGQPSGAAIHGGAGTDTAIFAGQRIEYNIVQHDGHTEVSQRFTGGGTSILDGVERLLFDDKTIALDVDGVGGKAYRLYQAAFDRAPDESGLGYWIANMDKGLSLQATAGFFIGSEEFGRRYGANLSNEDFVTQLYSNVLHRAPDAEGYAYWLHDLQIGIARANVLVNFSESPENQAALIHIIGNGFSYIPYSV</sequence>
<dbReference type="EMBL" id="WHUF01000010">
    <property type="protein sequence ID" value="MQA23346.1"/>
    <property type="molecule type" value="Genomic_DNA"/>
</dbReference>
<dbReference type="Gene3D" id="2.60.120.380">
    <property type="match status" value="7"/>
</dbReference>
<dbReference type="AlphaFoldDB" id="A0A843ST46"/>
<evidence type="ECO:0000259" key="3">
    <source>
        <dbReference type="Pfam" id="PF13205"/>
    </source>
</evidence>
<name>A0A843ST46_9BURK</name>
<gene>
    <name evidence="5" type="ORF">GEV01_27865</name>
</gene>
<dbReference type="Pfam" id="PF04151">
    <property type="entry name" value="PPC"/>
    <property type="match status" value="1"/>
</dbReference>
<accession>A0A843ST46</accession>
<feature type="domain" description="SbsA Ig-like" evidence="3">
    <location>
        <begin position="814"/>
        <end position="910"/>
    </location>
</feature>
<keyword evidence="6" id="KW-1185">Reference proteome</keyword>
<comment type="caution">
    <text evidence="5">The sequence shown here is derived from an EMBL/GenBank/DDBJ whole genome shotgun (WGS) entry which is preliminary data.</text>
</comment>
<feature type="domain" description="DUF4214" evidence="4">
    <location>
        <begin position="1035"/>
        <end position="1100"/>
    </location>
</feature>
<evidence type="ECO:0000259" key="4">
    <source>
        <dbReference type="Pfam" id="PF13946"/>
    </source>
</evidence>
<proteinExistence type="predicted"/>
<organism evidence="5 6">
    <name type="scientific">Rugamonas rivuli</name>
    <dbReference type="NCBI Taxonomy" id="2743358"/>
    <lineage>
        <taxon>Bacteria</taxon>
        <taxon>Pseudomonadati</taxon>
        <taxon>Pseudomonadota</taxon>
        <taxon>Betaproteobacteria</taxon>
        <taxon>Burkholderiales</taxon>
        <taxon>Oxalobacteraceae</taxon>
        <taxon>Telluria group</taxon>
        <taxon>Rugamonas</taxon>
    </lineage>
</organism>
<keyword evidence="1" id="KW-0732">Signal</keyword>
<dbReference type="InterPro" id="IPR032812">
    <property type="entry name" value="SbsA_Ig"/>
</dbReference>
<evidence type="ECO:0000256" key="1">
    <source>
        <dbReference type="ARBA" id="ARBA00022729"/>
    </source>
</evidence>
<dbReference type="Proteomes" id="UP000444318">
    <property type="component" value="Unassembled WGS sequence"/>
</dbReference>
<evidence type="ECO:0000313" key="5">
    <source>
        <dbReference type="EMBL" id="MQA23346.1"/>
    </source>
</evidence>
<evidence type="ECO:0000259" key="2">
    <source>
        <dbReference type="Pfam" id="PF04151"/>
    </source>
</evidence>
<dbReference type="Gene3D" id="1.10.3130.20">
    <property type="entry name" value="Phycobilisome linker domain"/>
    <property type="match status" value="1"/>
</dbReference>
<dbReference type="InterPro" id="IPR038255">
    <property type="entry name" value="PBS_linker_sf"/>
</dbReference>
<evidence type="ECO:0000313" key="6">
    <source>
        <dbReference type="Proteomes" id="UP000444318"/>
    </source>
</evidence>
<dbReference type="Pfam" id="PF13946">
    <property type="entry name" value="DUF4214"/>
    <property type="match status" value="1"/>
</dbReference>
<dbReference type="InterPro" id="IPR007280">
    <property type="entry name" value="Peptidase_C_arc/bac"/>
</dbReference>
<reference evidence="5 6" key="1">
    <citation type="submission" date="2019-10" db="EMBL/GenBank/DDBJ databases">
        <title>Two novel species isolated from a subtropical stream in China.</title>
        <authorList>
            <person name="Lu H."/>
        </authorList>
    </citation>
    <scope>NUCLEOTIDE SEQUENCE [LARGE SCALE GENOMIC DNA]</scope>
    <source>
        <strain evidence="5 6">FT103W</strain>
    </source>
</reference>
<protein>
    <submittedName>
        <fullName evidence="5">DUF4214 domain-containing protein</fullName>
    </submittedName>
</protein>
<dbReference type="Pfam" id="PF13205">
    <property type="entry name" value="Big_5"/>
    <property type="match status" value="1"/>
</dbReference>